<keyword evidence="5" id="KW-0418">Kinase</keyword>
<dbReference type="CDD" id="cd17546">
    <property type="entry name" value="REC_hyHK_CKI1_RcsC-like"/>
    <property type="match status" value="1"/>
</dbReference>
<keyword evidence="11" id="KW-1185">Reference proteome</keyword>
<evidence type="ECO:0000313" key="10">
    <source>
        <dbReference type="EMBL" id="MBM5570588.1"/>
    </source>
</evidence>
<feature type="domain" description="Response regulatory" evidence="9">
    <location>
        <begin position="467"/>
        <end position="581"/>
    </location>
</feature>
<dbReference type="PANTHER" id="PTHR43047">
    <property type="entry name" value="TWO-COMPONENT HISTIDINE PROTEIN KINASE"/>
    <property type="match status" value="1"/>
</dbReference>
<dbReference type="PANTHER" id="PTHR43047:SF72">
    <property type="entry name" value="OSMOSENSING HISTIDINE PROTEIN KINASE SLN1"/>
    <property type="match status" value="1"/>
</dbReference>
<dbReference type="Gene3D" id="3.30.565.10">
    <property type="entry name" value="Histidine kinase-like ATPase, C-terminal domain"/>
    <property type="match status" value="1"/>
</dbReference>
<dbReference type="SMART" id="SM00448">
    <property type="entry name" value="REC"/>
    <property type="match status" value="1"/>
</dbReference>
<evidence type="ECO:0000256" key="7">
    <source>
        <dbReference type="SAM" id="Phobius"/>
    </source>
</evidence>
<evidence type="ECO:0000256" key="6">
    <source>
        <dbReference type="PROSITE-ProRule" id="PRU00169"/>
    </source>
</evidence>
<keyword evidence="7" id="KW-0472">Membrane</keyword>
<comment type="catalytic activity">
    <reaction evidence="1">
        <text>ATP + protein L-histidine = ADP + protein N-phospho-L-histidine.</text>
        <dbReference type="EC" id="2.7.13.3"/>
    </reaction>
</comment>
<evidence type="ECO:0000256" key="3">
    <source>
        <dbReference type="ARBA" id="ARBA00022553"/>
    </source>
</evidence>
<dbReference type="SUPFAM" id="SSF55874">
    <property type="entry name" value="ATPase domain of HSP90 chaperone/DNA topoisomerase II/histidine kinase"/>
    <property type="match status" value="1"/>
</dbReference>
<dbReference type="SUPFAM" id="SSF47384">
    <property type="entry name" value="Homodimeric domain of signal transducing histidine kinase"/>
    <property type="match status" value="1"/>
</dbReference>
<evidence type="ECO:0000256" key="4">
    <source>
        <dbReference type="ARBA" id="ARBA00022679"/>
    </source>
</evidence>
<feature type="modified residue" description="4-aspartylphosphate" evidence="6">
    <location>
        <position position="517"/>
    </location>
</feature>
<dbReference type="InterPro" id="IPR003594">
    <property type="entry name" value="HATPase_dom"/>
</dbReference>
<dbReference type="PROSITE" id="PS50110">
    <property type="entry name" value="RESPONSE_REGULATORY"/>
    <property type="match status" value="1"/>
</dbReference>
<evidence type="ECO:0000256" key="2">
    <source>
        <dbReference type="ARBA" id="ARBA00012438"/>
    </source>
</evidence>
<feature type="transmembrane region" description="Helical" evidence="7">
    <location>
        <begin position="6"/>
        <end position="27"/>
    </location>
</feature>
<evidence type="ECO:0000256" key="1">
    <source>
        <dbReference type="ARBA" id="ARBA00000085"/>
    </source>
</evidence>
<evidence type="ECO:0000256" key="5">
    <source>
        <dbReference type="ARBA" id="ARBA00022777"/>
    </source>
</evidence>
<accession>A0ABS2C8X0</accession>
<keyword evidence="4" id="KW-0808">Transferase</keyword>
<dbReference type="CDD" id="cd00082">
    <property type="entry name" value="HisKA"/>
    <property type="match status" value="1"/>
</dbReference>
<reference evidence="10 11" key="1">
    <citation type="submission" date="2019-11" db="EMBL/GenBank/DDBJ databases">
        <title>Novel Deefgea species.</title>
        <authorList>
            <person name="Han J.-H."/>
        </authorList>
    </citation>
    <scope>NUCLEOTIDE SEQUENCE [LARGE SCALE GENOMIC DNA]</scope>
    <source>
        <strain evidence="10 11">LMG 24817</strain>
    </source>
</reference>
<proteinExistence type="predicted"/>
<name>A0ABS2C8X0_9NEIS</name>
<dbReference type="InterPro" id="IPR001789">
    <property type="entry name" value="Sig_transdc_resp-reg_receiver"/>
</dbReference>
<protein>
    <recommendedName>
        <fullName evidence="2">histidine kinase</fullName>
        <ecNumber evidence="2">2.7.13.3</ecNumber>
    </recommendedName>
</protein>
<dbReference type="Proteomes" id="UP001195660">
    <property type="component" value="Unassembled WGS sequence"/>
</dbReference>
<feature type="domain" description="Histidine kinase" evidence="8">
    <location>
        <begin position="229"/>
        <end position="449"/>
    </location>
</feature>
<dbReference type="Gene3D" id="3.40.50.2300">
    <property type="match status" value="1"/>
</dbReference>
<dbReference type="SUPFAM" id="SSF52172">
    <property type="entry name" value="CheY-like"/>
    <property type="match status" value="1"/>
</dbReference>
<dbReference type="RefSeq" id="WP_203569881.1">
    <property type="nucleotide sequence ID" value="NZ_WOFE01000001.1"/>
</dbReference>
<dbReference type="Gene3D" id="1.10.287.130">
    <property type="match status" value="1"/>
</dbReference>
<dbReference type="InterPro" id="IPR036641">
    <property type="entry name" value="HPT_dom_sf"/>
</dbReference>
<dbReference type="InterPro" id="IPR005467">
    <property type="entry name" value="His_kinase_dom"/>
</dbReference>
<dbReference type="InterPro" id="IPR036097">
    <property type="entry name" value="HisK_dim/P_sf"/>
</dbReference>
<dbReference type="SMART" id="SM00388">
    <property type="entry name" value="HisKA"/>
    <property type="match status" value="1"/>
</dbReference>
<dbReference type="SMART" id="SM00387">
    <property type="entry name" value="HATPase_c"/>
    <property type="match status" value="1"/>
</dbReference>
<dbReference type="Pfam" id="PF00072">
    <property type="entry name" value="Response_reg"/>
    <property type="match status" value="1"/>
</dbReference>
<dbReference type="SUPFAM" id="SSF47226">
    <property type="entry name" value="Histidine-containing phosphotransfer domain, HPT domain"/>
    <property type="match status" value="1"/>
</dbReference>
<dbReference type="Gene3D" id="1.20.120.160">
    <property type="entry name" value="HPT domain"/>
    <property type="match status" value="1"/>
</dbReference>
<dbReference type="InterPro" id="IPR003661">
    <property type="entry name" value="HisK_dim/P_dom"/>
</dbReference>
<sequence length="715" mass="79331">MYNFKYRTLCIATVAILAAAFALILSYELKAQAILKEFNTPEQQKKLRDARSANKEYSFFERALTDYQDNPSDENRAKVQSSYAIFASRINDYQSGAFPSLSNNNPQVAKHLPPIVKWLELTTPKINKLSPEQIDAITTSADRMSPNLRQVVNALDARYSQILDAKKNKVMGLLKDRTALNVVLLGVMLIFSFVTLRTLWRNQKTLLQLKEAEQKAQTANQAKSHFLASISHEMRTPLTTILGYAELMKKMDHQPQIEQKYLEHIIHASHHLQTLLGNVLDMSKIEAGHFVLNESTLDTSLFINELQGMFGPLAEKKGLTLIIAADPQLPALVALDAVKWRQILLNLLSNAIKFSDAGEVRCTLSCKPRQNNQVELIAIVSDQGLGISPAEAPMVFSPFEQTQSGLFKGGTGLGLALSKEFAQKMGGNLSFTSQVFAGSTFTATALATIQTHAQIEPRINSQLNGLVILLVEDQDINRELMRQILCNANATVLEAEHGKKALDILAQNPQVNAMVIDRNMPELDGIATIEAMRLQGHFLPTLMVSAGLQPSSEEIQRIGLNGWLGKPFTESELIDSVARITQSVHSQYQAITHDEIAADEFESSRYFNPEAPHRLGFSAERFAALSQKGLHRIDEILSQLAQRPDAAECCRLAHSGKGIALQIGADRIAQLLEQIEIAEGQFHTEQLSELVAEMKITHLAVQDFGQHSQFLPPSR</sequence>
<keyword evidence="7" id="KW-1133">Transmembrane helix</keyword>
<feature type="transmembrane region" description="Helical" evidence="7">
    <location>
        <begin position="179"/>
        <end position="200"/>
    </location>
</feature>
<dbReference type="EC" id="2.7.13.3" evidence="2"/>
<organism evidence="10 11">
    <name type="scientific">Deefgea chitinilytica</name>
    <dbReference type="NCBI Taxonomy" id="570276"/>
    <lineage>
        <taxon>Bacteria</taxon>
        <taxon>Pseudomonadati</taxon>
        <taxon>Pseudomonadota</taxon>
        <taxon>Betaproteobacteria</taxon>
        <taxon>Neisseriales</taxon>
        <taxon>Chitinibacteraceae</taxon>
        <taxon>Deefgea</taxon>
    </lineage>
</organism>
<evidence type="ECO:0000259" key="8">
    <source>
        <dbReference type="PROSITE" id="PS50109"/>
    </source>
</evidence>
<dbReference type="Pfam" id="PF00512">
    <property type="entry name" value="HisKA"/>
    <property type="match status" value="1"/>
</dbReference>
<keyword evidence="3 6" id="KW-0597">Phosphoprotein</keyword>
<keyword evidence="7" id="KW-0812">Transmembrane</keyword>
<dbReference type="PROSITE" id="PS50109">
    <property type="entry name" value="HIS_KIN"/>
    <property type="match status" value="1"/>
</dbReference>
<dbReference type="InterPro" id="IPR004358">
    <property type="entry name" value="Sig_transdc_His_kin-like_C"/>
</dbReference>
<dbReference type="Pfam" id="PF02518">
    <property type="entry name" value="HATPase_c"/>
    <property type="match status" value="1"/>
</dbReference>
<dbReference type="InterPro" id="IPR036890">
    <property type="entry name" value="HATPase_C_sf"/>
</dbReference>
<dbReference type="EMBL" id="WOFE01000001">
    <property type="protein sequence ID" value="MBM5570588.1"/>
    <property type="molecule type" value="Genomic_DNA"/>
</dbReference>
<comment type="caution">
    <text evidence="10">The sequence shown here is derived from an EMBL/GenBank/DDBJ whole genome shotgun (WGS) entry which is preliminary data.</text>
</comment>
<dbReference type="PRINTS" id="PR00344">
    <property type="entry name" value="BCTRLSENSOR"/>
</dbReference>
<evidence type="ECO:0000313" key="11">
    <source>
        <dbReference type="Proteomes" id="UP001195660"/>
    </source>
</evidence>
<dbReference type="InterPro" id="IPR011006">
    <property type="entry name" value="CheY-like_superfamily"/>
</dbReference>
<evidence type="ECO:0000259" key="9">
    <source>
        <dbReference type="PROSITE" id="PS50110"/>
    </source>
</evidence>
<gene>
    <name evidence="10" type="ORF">GM173_03230</name>
</gene>